<proteinExistence type="predicted"/>
<dbReference type="PANTHER" id="PTHR34835:SF90">
    <property type="entry name" value="AMINOTRANSFERASE-LIKE PLANT MOBILE DOMAIN-CONTAINING PROTEIN"/>
    <property type="match status" value="1"/>
</dbReference>
<dbReference type="EMBL" id="SZYD01000008">
    <property type="protein sequence ID" value="KAD5507892.1"/>
    <property type="molecule type" value="Genomic_DNA"/>
</dbReference>
<gene>
    <name evidence="2" type="ORF">E3N88_15595</name>
</gene>
<reference evidence="2 3" key="1">
    <citation type="submission" date="2019-05" db="EMBL/GenBank/DDBJ databases">
        <title>Mikania micrantha, genome provides insights into the molecular mechanism of rapid growth.</title>
        <authorList>
            <person name="Liu B."/>
        </authorList>
    </citation>
    <scope>NUCLEOTIDE SEQUENCE [LARGE SCALE GENOMIC DNA]</scope>
    <source>
        <strain evidence="2">NLD-2019</strain>
        <tissue evidence="2">Leaf</tissue>
    </source>
</reference>
<feature type="coiled-coil region" evidence="1">
    <location>
        <begin position="51"/>
        <end position="102"/>
    </location>
</feature>
<evidence type="ECO:0000313" key="2">
    <source>
        <dbReference type="EMBL" id="KAD5507892.1"/>
    </source>
</evidence>
<name>A0A5N6NZ21_9ASTR</name>
<evidence type="ECO:0000256" key="1">
    <source>
        <dbReference type="SAM" id="Coils"/>
    </source>
</evidence>
<dbReference type="AlphaFoldDB" id="A0A5N6NZ21"/>
<keyword evidence="1" id="KW-0175">Coiled coil</keyword>
<accession>A0A5N6NZ21</accession>
<dbReference type="Proteomes" id="UP000326396">
    <property type="component" value="Linkage Group LG16"/>
</dbReference>
<organism evidence="2 3">
    <name type="scientific">Mikania micrantha</name>
    <name type="common">bitter vine</name>
    <dbReference type="NCBI Taxonomy" id="192012"/>
    <lineage>
        <taxon>Eukaryota</taxon>
        <taxon>Viridiplantae</taxon>
        <taxon>Streptophyta</taxon>
        <taxon>Embryophyta</taxon>
        <taxon>Tracheophyta</taxon>
        <taxon>Spermatophyta</taxon>
        <taxon>Magnoliopsida</taxon>
        <taxon>eudicotyledons</taxon>
        <taxon>Gunneridae</taxon>
        <taxon>Pentapetalae</taxon>
        <taxon>asterids</taxon>
        <taxon>campanulids</taxon>
        <taxon>Asterales</taxon>
        <taxon>Asteraceae</taxon>
        <taxon>Asteroideae</taxon>
        <taxon>Heliantheae alliance</taxon>
        <taxon>Eupatorieae</taxon>
        <taxon>Mikania</taxon>
    </lineage>
</organism>
<comment type="caution">
    <text evidence="2">The sequence shown here is derived from an EMBL/GenBank/DDBJ whole genome shotgun (WGS) entry which is preliminary data.</text>
</comment>
<sequence length="400" mass="46045">MSRKKSERIALKTSFSKFVNSPLDPIQLGDSDTDMNTRTVAKRFKTDEEKLKMIMEIKANLENVKKKIEEDKRIGDEEGLKIKKAKKTKKKKMNKKSDYELDDEFSDDPDYDNNRDEIIEKVVTSDKQKKCGIPSKLGHYVVDNLDTSRMVIKTFKGYIKVDKESVNALLGLPLGGIDISALTEANECTKLFSKWRRRYGRRRISPGELVSNISIDKYEDEIVFKLDFLVLFLTTVDCWRNGLRKYALIGRLDLELDLNDYDWCGYVVDAIKRGKEGWKRCTRSPPFGINENKEVSTIQFWSFENLQKCEGIEIKEGGLGLGEIREHSVEEVNYEMGSEEPLLEGDNNDDDDVETDERAKKMKCGLLRKKYACKMLTSDVNIYKDRVIKEANELDGATTN</sequence>
<protein>
    <submittedName>
        <fullName evidence="2">Uncharacterized protein</fullName>
    </submittedName>
</protein>
<dbReference type="OrthoDB" id="1745821at2759"/>
<keyword evidence="3" id="KW-1185">Reference proteome</keyword>
<evidence type="ECO:0000313" key="3">
    <source>
        <dbReference type="Proteomes" id="UP000326396"/>
    </source>
</evidence>
<dbReference type="PANTHER" id="PTHR34835">
    <property type="entry name" value="OS07G0283600 PROTEIN-RELATED"/>
    <property type="match status" value="1"/>
</dbReference>